<organism evidence="3 4">
    <name type="scientific">Caenispirillum salinarum AK4</name>
    <dbReference type="NCBI Taxonomy" id="1238182"/>
    <lineage>
        <taxon>Bacteria</taxon>
        <taxon>Pseudomonadati</taxon>
        <taxon>Pseudomonadota</taxon>
        <taxon>Alphaproteobacteria</taxon>
        <taxon>Rhodospirillales</taxon>
        <taxon>Novispirillaceae</taxon>
        <taxon>Caenispirillum</taxon>
    </lineage>
</organism>
<dbReference type="SUPFAM" id="SSF47473">
    <property type="entry name" value="EF-hand"/>
    <property type="match status" value="1"/>
</dbReference>
<accession>K9HEM2</accession>
<dbReference type="InterPro" id="IPR002048">
    <property type="entry name" value="EF_hand_dom"/>
</dbReference>
<comment type="caution">
    <text evidence="3">The sequence shown here is derived from an EMBL/GenBank/DDBJ whole genome shotgun (WGS) entry which is preliminary data.</text>
</comment>
<proteinExistence type="predicted"/>
<keyword evidence="1" id="KW-0732">Signal</keyword>
<dbReference type="OrthoDB" id="7474785at2"/>
<feature type="chain" id="PRO_5003930051" description="EF-hand domain-containing protein" evidence="1">
    <location>
        <begin position="26"/>
        <end position="201"/>
    </location>
</feature>
<feature type="domain" description="EF-hand" evidence="2">
    <location>
        <begin position="153"/>
        <end position="188"/>
    </location>
</feature>
<feature type="domain" description="EF-hand" evidence="2">
    <location>
        <begin position="54"/>
        <end position="89"/>
    </location>
</feature>
<evidence type="ECO:0000259" key="2">
    <source>
        <dbReference type="PROSITE" id="PS50222"/>
    </source>
</evidence>
<keyword evidence="4" id="KW-1185">Reference proteome</keyword>
<dbReference type="RefSeq" id="WP_009542431.1">
    <property type="nucleotide sequence ID" value="NZ_ANHY01000021.1"/>
</dbReference>
<evidence type="ECO:0000313" key="4">
    <source>
        <dbReference type="Proteomes" id="UP000009881"/>
    </source>
</evidence>
<sequence>MKTFGKTLMIATTAATLAAAAPALAQGVGSGPDGVPPRFAAADTDNDGAVSRAEADAMHAERFQKADADGDGTITVQEMQAARAEMRAEMMDQRGGMGRHGGMQGGHSGMHGGMHGNYGKHGGHHGMKDMHGGGTARLQRLLEVMDTDGSGAVSQEELLARFKELDTNDDGAVTVAEARDGMRAIMREARTGTAETPEAAE</sequence>
<dbReference type="InterPro" id="IPR011992">
    <property type="entry name" value="EF-hand-dom_pair"/>
</dbReference>
<evidence type="ECO:0000256" key="1">
    <source>
        <dbReference type="SAM" id="SignalP"/>
    </source>
</evidence>
<name>K9HEM2_9PROT</name>
<dbReference type="AlphaFoldDB" id="K9HEM2"/>
<dbReference type="PROSITE" id="PS00018">
    <property type="entry name" value="EF_HAND_1"/>
    <property type="match status" value="1"/>
</dbReference>
<gene>
    <name evidence="3" type="ORF">C882_2035</name>
</gene>
<dbReference type="STRING" id="1238182.C882_2035"/>
<dbReference type="EMBL" id="ANHY01000021">
    <property type="protein sequence ID" value="EKV27106.1"/>
    <property type="molecule type" value="Genomic_DNA"/>
</dbReference>
<dbReference type="GO" id="GO:0005509">
    <property type="term" value="F:calcium ion binding"/>
    <property type="evidence" value="ECO:0007669"/>
    <property type="project" value="InterPro"/>
</dbReference>
<dbReference type="PROSITE" id="PS50222">
    <property type="entry name" value="EF_HAND_2"/>
    <property type="match status" value="2"/>
</dbReference>
<dbReference type="Proteomes" id="UP000009881">
    <property type="component" value="Unassembled WGS sequence"/>
</dbReference>
<feature type="signal peptide" evidence="1">
    <location>
        <begin position="1"/>
        <end position="25"/>
    </location>
</feature>
<dbReference type="Pfam" id="PF13202">
    <property type="entry name" value="EF-hand_5"/>
    <property type="match status" value="4"/>
</dbReference>
<dbReference type="SMART" id="SM00054">
    <property type="entry name" value="EFh"/>
    <property type="match status" value="2"/>
</dbReference>
<evidence type="ECO:0000313" key="3">
    <source>
        <dbReference type="EMBL" id="EKV27106.1"/>
    </source>
</evidence>
<protein>
    <recommendedName>
        <fullName evidence="2">EF-hand domain-containing protein</fullName>
    </recommendedName>
</protein>
<reference evidence="3 4" key="1">
    <citation type="journal article" date="2013" name="Genome Announc.">
        <title>Draft Genome Sequence of an Alphaproteobacterium, Caenispirillum salinarum AK4(T), Isolated from a Solar Saltern.</title>
        <authorList>
            <person name="Khatri I."/>
            <person name="Singh A."/>
            <person name="Korpole S."/>
            <person name="Pinnaka A.K."/>
            <person name="Subramanian S."/>
        </authorList>
    </citation>
    <scope>NUCLEOTIDE SEQUENCE [LARGE SCALE GENOMIC DNA]</scope>
    <source>
        <strain evidence="3 4">AK4</strain>
    </source>
</reference>
<dbReference type="InterPro" id="IPR018247">
    <property type="entry name" value="EF_Hand_1_Ca_BS"/>
</dbReference>
<dbReference type="Gene3D" id="1.10.238.10">
    <property type="entry name" value="EF-hand"/>
    <property type="match status" value="2"/>
</dbReference>